<dbReference type="GO" id="GO:2000146">
    <property type="term" value="P:negative regulation of cell motility"/>
    <property type="evidence" value="ECO:0007669"/>
    <property type="project" value="TreeGrafter"/>
</dbReference>
<dbReference type="InterPro" id="IPR019356">
    <property type="entry name" value="Menorin_dom"/>
</dbReference>
<dbReference type="InterPro" id="IPR034608">
    <property type="entry name" value="CCDC125"/>
</dbReference>
<feature type="compositionally biased region" description="Basic and acidic residues" evidence="2">
    <location>
        <begin position="522"/>
        <end position="539"/>
    </location>
</feature>
<dbReference type="PANTHER" id="PTHR28616:SF1">
    <property type="entry name" value="COILED-COIL DOMAIN-CONTAINING PROTEIN 125"/>
    <property type="match status" value="1"/>
</dbReference>
<dbReference type="EMBL" id="JAGTTL010000021">
    <property type="protein sequence ID" value="KAK6305981.1"/>
    <property type="molecule type" value="Genomic_DNA"/>
</dbReference>
<proteinExistence type="inferred from homology"/>
<gene>
    <name evidence="4" type="ORF">J4Q44_G00229060</name>
</gene>
<dbReference type="Pfam" id="PF10223">
    <property type="entry name" value="Menorin_N"/>
    <property type="match status" value="1"/>
</dbReference>
<comment type="caution">
    <text evidence="4">The sequence shown here is derived from an EMBL/GenBank/DDBJ whole genome shotgun (WGS) entry which is preliminary data.</text>
</comment>
<organism evidence="4 5">
    <name type="scientific">Coregonus suidteri</name>
    <dbReference type="NCBI Taxonomy" id="861788"/>
    <lineage>
        <taxon>Eukaryota</taxon>
        <taxon>Metazoa</taxon>
        <taxon>Chordata</taxon>
        <taxon>Craniata</taxon>
        <taxon>Vertebrata</taxon>
        <taxon>Euteleostomi</taxon>
        <taxon>Actinopterygii</taxon>
        <taxon>Neopterygii</taxon>
        <taxon>Teleostei</taxon>
        <taxon>Protacanthopterygii</taxon>
        <taxon>Salmoniformes</taxon>
        <taxon>Salmonidae</taxon>
        <taxon>Coregoninae</taxon>
        <taxon>Coregonus</taxon>
    </lineage>
</organism>
<name>A0AAN8LLX5_9TELE</name>
<dbReference type="GO" id="GO:0035024">
    <property type="term" value="P:negative regulation of Rho protein signal transduction"/>
    <property type="evidence" value="ECO:0007669"/>
    <property type="project" value="TreeGrafter"/>
</dbReference>
<dbReference type="AlphaFoldDB" id="A0AAN8LLX5"/>
<feature type="domain" description="Menorin-like" evidence="3">
    <location>
        <begin position="566"/>
        <end position="798"/>
    </location>
</feature>
<feature type="region of interest" description="Disordered" evidence="2">
    <location>
        <begin position="1"/>
        <end position="70"/>
    </location>
</feature>
<dbReference type="GO" id="GO:0005737">
    <property type="term" value="C:cytoplasm"/>
    <property type="evidence" value="ECO:0007669"/>
    <property type="project" value="TreeGrafter"/>
</dbReference>
<evidence type="ECO:0000313" key="5">
    <source>
        <dbReference type="Proteomes" id="UP001356427"/>
    </source>
</evidence>
<feature type="compositionally biased region" description="Acidic residues" evidence="2">
    <location>
        <begin position="24"/>
        <end position="33"/>
    </location>
</feature>
<feature type="compositionally biased region" description="Polar residues" evidence="2">
    <location>
        <begin position="508"/>
        <end position="519"/>
    </location>
</feature>
<feature type="region of interest" description="Disordered" evidence="2">
    <location>
        <begin position="443"/>
        <end position="546"/>
    </location>
</feature>
<evidence type="ECO:0000256" key="1">
    <source>
        <dbReference type="ARBA" id="ARBA00044953"/>
    </source>
</evidence>
<feature type="compositionally biased region" description="Polar residues" evidence="2">
    <location>
        <begin position="485"/>
        <end position="499"/>
    </location>
</feature>
<dbReference type="Proteomes" id="UP001356427">
    <property type="component" value="Unassembled WGS sequence"/>
</dbReference>
<feature type="compositionally biased region" description="Polar residues" evidence="2">
    <location>
        <begin position="457"/>
        <end position="471"/>
    </location>
</feature>
<dbReference type="PANTHER" id="PTHR28616">
    <property type="entry name" value="COILED-COIL DOMAIN-CONTAINING PROTEIN 125"/>
    <property type="match status" value="1"/>
</dbReference>
<evidence type="ECO:0000313" key="4">
    <source>
        <dbReference type="EMBL" id="KAK6305981.1"/>
    </source>
</evidence>
<sequence>MQGDNREPAPGPEASQSEGGPSPSEDDMAEGDLGDGMGNRPDSTIRKKLQSRSSSRGHAEELLPRTGLLKRGSEGGEAAFIWTSCSGLYTVFRQEQEVEQASPRWRVRGTESLSDLSTEELRERLQEVTGEAELLRCELEVTSRHLEGKHEALKILQGQAILDRATSHTKILLQKSEERTKALEKEVNGLQWEITYNQLHFKNFEQSWEQKYVRVCSEKKALSDSLGDRVREVQELRAENAAVSQQCLELLAMLNVQEQRAFQGTKPSCTQGREEDQGTVLELAVLGACQCPNVRQACPCARSAAASRKQVLQLRQELESHGRRSEEALLMADAFRIAFEQQLRRRSDHFLLLGETDRNKPRPLRPEGKDKRASLSVAQRLRGLLPSSTEITDDPTETLHKLLDLLSDKEEALAHQRKVSFMLARNTEELERRLQTDYMLQTQVTPPPHRSSDTHTCKSNHAGTGSCSSNHVQERAGEDQCYGGASSSESDATDLQPSEIQEAETEATDLQIQGLSLGQSPIEREGVDKRGGREGHLPKTPEISTEPMSDQTLEYFLSQGKINVKDAADIEWAHAANSKTKITEALQSSAHMIEADLLLRSHDPKEPIMAHPPETDSDVTLSDWLKEVKASDKGIKLDFKSLAAVAPSMVLLDEVRTELRGPVWINADILPGPGGKATPLDPKVFLEAAVTPGSHGDVLSLGWTTGWTADTHNPGYSWEMVREMEAVCRTLRHPVTFPVRAALLPQSFSQLHWLLQQSDRYSLTVWTGHADVLAVEDLLPYRRDLDKSRIYYDLLDSQRAQLKGLRGY</sequence>
<keyword evidence="5" id="KW-1185">Reference proteome</keyword>
<reference evidence="4 5" key="1">
    <citation type="submission" date="2021-04" db="EMBL/GenBank/DDBJ databases">
        <authorList>
            <person name="De Guttry C."/>
            <person name="Zahm M."/>
            <person name="Klopp C."/>
            <person name="Cabau C."/>
            <person name="Louis A."/>
            <person name="Berthelot C."/>
            <person name="Parey E."/>
            <person name="Roest Crollius H."/>
            <person name="Montfort J."/>
            <person name="Robinson-Rechavi M."/>
            <person name="Bucao C."/>
            <person name="Bouchez O."/>
            <person name="Gislard M."/>
            <person name="Lluch J."/>
            <person name="Milhes M."/>
            <person name="Lampietro C."/>
            <person name="Lopez Roques C."/>
            <person name="Donnadieu C."/>
            <person name="Braasch I."/>
            <person name="Desvignes T."/>
            <person name="Postlethwait J."/>
            <person name="Bobe J."/>
            <person name="Wedekind C."/>
            <person name="Guiguen Y."/>
        </authorList>
    </citation>
    <scope>NUCLEOTIDE SEQUENCE [LARGE SCALE GENOMIC DNA]</scope>
    <source>
        <strain evidence="4">Cs_M1</strain>
        <tissue evidence="4">Blood</tissue>
    </source>
</reference>
<protein>
    <recommendedName>
        <fullName evidence="3">Menorin-like domain-containing protein</fullName>
    </recommendedName>
</protein>
<comment type="similarity">
    <text evidence="1">Belongs to the menorin family.</text>
</comment>
<evidence type="ECO:0000259" key="3">
    <source>
        <dbReference type="Pfam" id="PF10223"/>
    </source>
</evidence>
<accession>A0AAN8LLX5</accession>
<evidence type="ECO:0000256" key="2">
    <source>
        <dbReference type="SAM" id="MobiDB-lite"/>
    </source>
</evidence>